<keyword evidence="2" id="KW-0328">Glycosyltransferase</keyword>
<dbReference type="GO" id="GO:0016757">
    <property type="term" value="F:glycosyltransferase activity"/>
    <property type="evidence" value="ECO:0007669"/>
    <property type="project" value="UniProtKB-KW"/>
</dbReference>
<dbReference type="Pfam" id="PF00535">
    <property type="entry name" value="Glycos_transf_2"/>
    <property type="match status" value="1"/>
</dbReference>
<protein>
    <submittedName>
        <fullName evidence="5">Glycosyltransferase</fullName>
    </submittedName>
</protein>
<dbReference type="InterPro" id="IPR029044">
    <property type="entry name" value="Nucleotide-diphossugar_trans"/>
</dbReference>
<evidence type="ECO:0000313" key="6">
    <source>
        <dbReference type="Proteomes" id="UP000426424"/>
    </source>
</evidence>
<dbReference type="RefSeq" id="WP_153975744.1">
    <property type="nucleotide sequence ID" value="NZ_CP039268.1"/>
</dbReference>
<evidence type="ECO:0000256" key="1">
    <source>
        <dbReference type="ARBA" id="ARBA00006739"/>
    </source>
</evidence>
<dbReference type="AlphaFoldDB" id="A0A6I6E6S1"/>
<evidence type="ECO:0000256" key="2">
    <source>
        <dbReference type="ARBA" id="ARBA00022676"/>
    </source>
</evidence>
<dbReference type="Gene3D" id="3.90.550.10">
    <property type="entry name" value="Spore Coat Polysaccharide Biosynthesis Protein SpsA, Chain A"/>
    <property type="match status" value="1"/>
</dbReference>
<gene>
    <name evidence="5" type="ORF">E6P07_11530</name>
</gene>
<reference evidence="5 6" key="1">
    <citation type="submission" date="2019-12" db="EMBL/GenBank/DDBJ databases">
        <title>The complete genome of the thermophilic, anoxygenic phototrophic gammaproteobacterium Thermochromatium tepidum.</title>
        <authorList>
            <person name="Sattley W.M."/>
            <person name="Swingley W.D."/>
            <person name="Burchell B.M."/>
            <person name="Gurbani S.A."/>
            <person name="Kujawa C.M."/>
            <person name="Nuccio D.A."/>
            <person name="Schladweiler J."/>
            <person name="Shaffer K.N."/>
            <person name="Stokes L.M."/>
            <person name="Touchman J.W."/>
            <person name="Blankenship R.E."/>
            <person name="Madigan M.T."/>
        </authorList>
    </citation>
    <scope>NUCLEOTIDE SEQUENCE [LARGE SCALE GENOMIC DNA]</scope>
    <source>
        <strain evidence="5 6">ATCC 43061</strain>
    </source>
</reference>
<evidence type="ECO:0000313" key="5">
    <source>
        <dbReference type="EMBL" id="QGU33552.1"/>
    </source>
</evidence>
<name>A0A6I6E6S1_THETI</name>
<proteinExistence type="inferred from homology"/>
<accession>A0A6I6E6S1</accession>
<feature type="domain" description="Glycosyltransferase 2-like" evidence="4">
    <location>
        <begin position="29"/>
        <end position="196"/>
    </location>
</feature>
<keyword evidence="6" id="KW-1185">Reference proteome</keyword>
<sequence>MIHANLDPTTVEERFVWKAPCPNASGVGVVLINYRTPSLTRRCLESLTKLDPAPAQILVLDNAPEEAGSILSPELLECFQHTSVRLFVSSVNLGFAAGCNFAIEVLLADECCRAILLLNNDAVGLPPLLSELLGALTASPEVGMVGGRLHDLMDPQAIDTLGITLHASLMPANRLDLQDPFLGPTGGCCLLDRAFIQDMQDSFGYVLDPRFFCYCEDTDLVVRALLKGYRPAYVDRLVALHQGQGSTGKGYNPFIAYHGLRNVIWMHAKWFSSRLLLRHLHWLLLAHTLAIVRHLLAGHPEVVYRVYRDAWRGLPACIAERRTHRRLVQQGAPRLSERMSKRFYQPGYFKVVLSQLAALYRR</sequence>
<evidence type="ECO:0000259" key="4">
    <source>
        <dbReference type="Pfam" id="PF00535"/>
    </source>
</evidence>
<dbReference type="PANTHER" id="PTHR43179">
    <property type="entry name" value="RHAMNOSYLTRANSFERASE WBBL"/>
    <property type="match status" value="1"/>
</dbReference>
<dbReference type="KEGG" id="ttp:E6P07_11530"/>
<dbReference type="Proteomes" id="UP000426424">
    <property type="component" value="Chromosome"/>
</dbReference>
<dbReference type="InterPro" id="IPR001173">
    <property type="entry name" value="Glyco_trans_2-like"/>
</dbReference>
<evidence type="ECO:0000256" key="3">
    <source>
        <dbReference type="ARBA" id="ARBA00022679"/>
    </source>
</evidence>
<dbReference type="PANTHER" id="PTHR43179:SF12">
    <property type="entry name" value="GALACTOFURANOSYLTRANSFERASE GLFT2"/>
    <property type="match status" value="1"/>
</dbReference>
<organism evidence="5 6">
    <name type="scientific">Thermochromatium tepidum ATCC 43061</name>
    <dbReference type="NCBI Taxonomy" id="316276"/>
    <lineage>
        <taxon>Bacteria</taxon>
        <taxon>Pseudomonadati</taxon>
        <taxon>Pseudomonadota</taxon>
        <taxon>Gammaproteobacteria</taxon>
        <taxon>Chromatiales</taxon>
        <taxon>Chromatiaceae</taxon>
        <taxon>Thermochromatium</taxon>
    </lineage>
</organism>
<dbReference type="OrthoDB" id="9771846at2"/>
<dbReference type="SUPFAM" id="SSF53448">
    <property type="entry name" value="Nucleotide-diphospho-sugar transferases"/>
    <property type="match status" value="1"/>
</dbReference>
<comment type="similarity">
    <text evidence="1">Belongs to the glycosyltransferase 2 family.</text>
</comment>
<keyword evidence="3 5" id="KW-0808">Transferase</keyword>
<dbReference type="EMBL" id="CP039268">
    <property type="protein sequence ID" value="QGU33552.1"/>
    <property type="molecule type" value="Genomic_DNA"/>
</dbReference>